<dbReference type="NCBIfam" id="TIGR00756">
    <property type="entry name" value="PPR"/>
    <property type="match status" value="8"/>
</dbReference>
<dbReference type="EMBL" id="AWUE01020884">
    <property type="protein sequence ID" value="OMO64683.1"/>
    <property type="molecule type" value="Genomic_DNA"/>
</dbReference>
<dbReference type="SUPFAM" id="SSF81901">
    <property type="entry name" value="HCP-like"/>
    <property type="match status" value="1"/>
</dbReference>
<dbReference type="InterPro" id="IPR002625">
    <property type="entry name" value="Smr_dom"/>
</dbReference>
<dbReference type="InterPro" id="IPR033443">
    <property type="entry name" value="PROP1-like_PPR_dom"/>
</dbReference>
<dbReference type="Gene3D" id="1.25.40.10">
    <property type="entry name" value="Tetratricopeptide repeat domain"/>
    <property type="match status" value="3"/>
</dbReference>
<feature type="repeat" description="PPR" evidence="3">
    <location>
        <begin position="283"/>
        <end position="317"/>
    </location>
</feature>
<dbReference type="AlphaFoldDB" id="A0A1R3H2V4"/>
<evidence type="ECO:0000313" key="7">
    <source>
        <dbReference type="Proteomes" id="UP000187203"/>
    </source>
</evidence>
<dbReference type="FunFam" id="1.25.40.10:FF:000509">
    <property type="entry name" value="Pentatricopeptide repeat-containing protein At4g16390, chloroplastic"/>
    <property type="match status" value="1"/>
</dbReference>
<evidence type="ECO:0000256" key="3">
    <source>
        <dbReference type="PROSITE-ProRule" id="PRU00708"/>
    </source>
</evidence>
<evidence type="ECO:0000256" key="4">
    <source>
        <dbReference type="SAM" id="MobiDB-lite"/>
    </source>
</evidence>
<sequence>MAYHVHLCSSHPSLFHDRHTLSSTPKPRPTITIRSTAPRSFQSKSSLHLNHVSLQDSVTDNTPKPSPSRHPDGQTGSSSKSYVWVNPRSPRASRLRKLSYDSSLGDDVLEQDAVVVLNNMSNPHTALLALNHFQRILKKTSRKVILYNVTLKVFRKSKDLVGAEKLFEEMILKGVTPDNVTFSTLISCARVCALPAKAVEWFEKMPSFGCDPDDVTYSAMIDAYGRAGNVDMAFNLYDRARTERWRIDPITFSTLIKIYGISGNYDGCLTVYEEMKALGAKPNLVIYNTLLDAMGRAKRPWQAKIIYKEMTTNGFSPNFATYAALLRAYGRARYSGDALNIYKEMKEKGLKLTVILYNTLLAVCADFGYVDEAVEIFQDMKNSRTCKPDSWTFSSLITTYSCSGKVSEAEGIVKEMSEAGFQPDLFVLTSLIQCYGKAQRTEDVVRTFNQVFELGLTPDDRFCGCLLNVMTQTPREELGKLTDCMEKANPKLGHVVKLLLEEDDSEGNFKSKASELLNYIGSDVKKAYSLTALHVWINDLTKVVESGEELPSLLGINTGHGKHKYSEKGLATVLESHLKELNAPFHEAPDKFGWFLTTKVAAKSWLESRSSPDLVAV</sequence>
<dbReference type="GO" id="GO:0045727">
    <property type="term" value="P:positive regulation of translation"/>
    <property type="evidence" value="ECO:0007669"/>
    <property type="project" value="TreeGrafter"/>
</dbReference>
<evidence type="ECO:0000259" key="5">
    <source>
        <dbReference type="PROSITE" id="PS50828"/>
    </source>
</evidence>
<keyword evidence="2" id="KW-0677">Repeat</keyword>
<dbReference type="OrthoDB" id="185373at2759"/>
<dbReference type="FunFam" id="1.25.40.10:FF:000485">
    <property type="entry name" value="pentatricopeptide repeat-containing protein At4g16390, chloroplastic"/>
    <property type="match status" value="1"/>
</dbReference>
<dbReference type="FunFam" id="1.25.40.10:FF:000423">
    <property type="entry name" value="Pentatricopeptide repeat-containing protein, chloroplastic"/>
    <property type="match status" value="1"/>
</dbReference>
<protein>
    <recommendedName>
        <fullName evidence="5">Smr domain-containing protein</fullName>
    </recommendedName>
</protein>
<dbReference type="Pfam" id="PF01535">
    <property type="entry name" value="PPR"/>
    <property type="match status" value="1"/>
</dbReference>
<dbReference type="STRING" id="93759.A0A1R3H2V4"/>
<dbReference type="SMART" id="SM00463">
    <property type="entry name" value="SMR"/>
    <property type="match status" value="1"/>
</dbReference>
<dbReference type="GO" id="GO:0009570">
    <property type="term" value="C:chloroplast stroma"/>
    <property type="evidence" value="ECO:0007669"/>
    <property type="project" value="TreeGrafter"/>
</dbReference>
<dbReference type="InterPro" id="IPR011990">
    <property type="entry name" value="TPR-like_helical_dom_sf"/>
</dbReference>
<comment type="caution">
    <text evidence="6">The sequence shown here is derived from an EMBL/GenBank/DDBJ whole genome shotgun (WGS) entry which is preliminary data.</text>
</comment>
<feature type="repeat" description="PPR" evidence="3">
    <location>
        <begin position="143"/>
        <end position="177"/>
    </location>
</feature>
<gene>
    <name evidence="6" type="ORF">COLO4_31927</name>
</gene>
<feature type="domain" description="Smr" evidence="5">
    <location>
        <begin position="530"/>
        <end position="603"/>
    </location>
</feature>
<reference evidence="7" key="1">
    <citation type="submission" date="2013-09" db="EMBL/GenBank/DDBJ databases">
        <title>Corchorus olitorius genome sequencing.</title>
        <authorList>
            <person name="Alam M."/>
            <person name="Haque M.S."/>
            <person name="Islam M.S."/>
            <person name="Emdad E.M."/>
            <person name="Islam M.M."/>
            <person name="Ahmed B."/>
            <person name="Halim A."/>
            <person name="Hossen Q.M.M."/>
            <person name="Hossain M.Z."/>
            <person name="Ahmed R."/>
            <person name="Khan M.M."/>
            <person name="Islam R."/>
            <person name="Rashid M.M."/>
            <person name="Khan S.A."/>
            <person name="Rahman M.S."/>
            <person name="Alam M."/>
            <person name="Yahiya A.S."/>
            <person name="Khan M.S."/>
            <person name="Azam M.S."/>
            <person name="Haque T."/>
            <person name="Lashkar M.Z.H."/>
            <person name="Akhand A.I."/>
            <person name="Morshed G."/>
            <person name="Roy S."/>
            <person name="Uddin K.S."/>
            <person name="Rabeya T."/>
            <person name="Hossain A.S."/>
            <person name="Chowdhury A."/>
            <person name="Snigdha A.R."/>
            <person name="Mortoza M.S."/>
            <person name="Matin S.A."/>
            <person name="Hoque S.M.E."/>
            <person name="Islam M.K."/>
            <person name="Roy D.K."/>
            <person name="Haider R."/>
            <person name="Moosa M.M."/>
            <person name="Elias S.M."/>
            <person name="Hasan A.M."/>
            <person name="Jahan S."/>
            <person name="Shafiuddin M."/>
            <person name="Mahmood N."/>
            <person name="Shommy N.S."/>
        </authorList>
    </citation>
    <scope>NUCLEOTIDE SEQUENCE [LARGE SCALE GENOMIC DNA]</scope>
    <source>
        <strain evidence="7">cv. O-4</strain>
    </source>
</reference>
<feature type="repeat" description="PPR" evidence="3">
    <location>
        <begin position="389"/>
        <end position="423"/>
    </location>
</feature>
<feature type="repeat" description="PPR" evidence="3">
    <location>
        <begin position="213"/>
        <end position="247"/>
    </location>
</feature>
<dbReference type="GO" id="GO:0003729">
    <property type="term" value="F:mRNA binding"/>
    <property type="evidence" value="ECO:0007669"/>
    <property type="project" value="TreeGrafter"/>
</dbReference>
<proteinExistence type="inferred from homology"/>
<dbReference type="GO" id="GO:0042134">
    <property type="term" value="F:rRNA primary transcript binding"/>
    <property type="evidence" value="ECO:0007669"/>
    <property type="project" value="TreeGrafter"/>
</dbReference>
<dbReference type="Pfam" id="PF12854">
    <property type="entry name" value="PPR_1"/>
    <property type="match status" value="1"/>
</dbReference>
<feature type="repeat" description="PPR" evidence="3">
    <location>
        <begin position="178"/>
        <end position="212"/>
    </location>
</feature>
<feature type="region of interest" description="Disordered" evidence="4">
    <location>
        <begin position="56"/>
        <end position="85"/>
    </location>
</feature>
<dbReference type="InterPro" id="IPR002885">
    <property type="entry name" value="PPR_rpt"/>
</dbReference>
<accession>A0A1R3H2V4</accession>
<feature type="repeat" description="PPR" evidence="3">
    <location>
        <begin position="318"/>
        <end position="352"/>
    </location>
</feature>
<evidence type="ECO:0000313" key="6">
    <source>
        <dbReference type="EMBL" id="OMO64683.1"/>
    </source>
</evidence>
<name>A0A1R3H2V4_9ROSI</name>
<feature type="repeat" description="PPR" evidence="3">
    <location>
        <begin position="353"/>
        <end position="387"/>
    </location>
</feature>
<dbReference type="GO" id="GO:0009658">
    <property type="term" value="P:chloroplast organization"/>
    <property type="evidence" value="ECO:0007669"/>
    <property type="project" value="UniProtKB-ARBA"/>
</dbReference>
<dbReference type="Pfam" id="PF13041">
    <property type="entry name" value="PPR_2"/>
    <property type="match status" value="1"/>
</dbReference>
<dbReference type="PANTHER" id="PTHR47447:SF12">
    <property type="entry name" value="PENTATRICOPEPTIDE REPEAT-CONTAINING PROTEIN ATP4 HOMOLOG, CHLOROPLASTIC"/>
    <property type="match status" value="1"/>
</dbReference>
<dbReference type="PROSITE" id="PS51375">
    <property type="entry name" value="PPR"/>
    <property type="match status" value="9"/>
</dbReference>
<feature type="repeat" description="PPR" evidence="3">
    <location>
        <begin position="248"/>
        <end position="282"/>
    </location>
</feature>
<dbReference type="PROSITE" id="PS50828">
    <property type="entry name" value="SMR"/>
    <property type="match status" value="1"/>
</dbReference>
<organism evidence="6 7">
    <name type="scientific">Corchorus olitorius</name>
    <dbReference type="NCBI Taxonomy" id="93759"/>
    <lineage>
        <taxon>Eukaryota</taxon>
        <taxon>Viridiplantae</taxon>
        <taxon>Streptophyta</taxon>
        <taxon>Embryophyta</taxon>
        <taxon>Tracheophyta</taxon>
        <taxon>Spermatophyta</taxon>
        <taxon>Magnoliopsida</taxon>
        <taxon>eudicotyledons</taxon>
        <taxon>Gunneridae</taxon>
        <taxon>Pentapetalae</taxon>
        <taxon>rosids</taxon>
        <taxon>malvids</taxon>
        <taxon>Malvales</taxon>
        <taxon>Malvaceae</taxon>
        <taxon>Grewioideae</taxon>
        <taxon>Apeibeae</taxon>
        <taxon>Corchorus</taxon>
    </lineage>
</organism>
<dbReference type="Pfam" id="PF17177">
    <property type="entry name" value="PPR_long"/>
    <property type="match status" value="1"/>
</dbReference>
<evidence type="ECO:0000256" key="1">
    <source>
        <dbReference type="ARBA" id="ARBA00007626"/>
    </source>
</evidence>
<comment type="similarity">
    <text evidence="1">Belongs to the PPR family. P subfamily.</text>
</comment>
<dbReference type="PANTHER" id="PTHR47447">
    <property type="entry name" value="OS03G0856100 PROTEIN"/>
    <property type="match status" value="1"/>
</dbReference>
<evidence type="ECO:0000256" key="2">
    <source>
        <dbReference type="ARBA" id="ARBA00022737"/>
    </source>
</evidence>
<keyword evidence="7" id="KW-1185">Reference proteome</keyword>
<dbReference type="Proteomes" id="UP000187203">
    <property type="component" value="Unassembled WGS sequence"/>
</dbReference>
<feature type="repeat" description="PPR" evidence="3">
    <location>
        <begin position="424"/>
        <end position="458"/>
    </location>
</feature>